<evidence type="ECO:0000256" key="7">
    <source>
        <dbReference type="RuleBase" id="RU364068"/>
    </source>
</evidence>
<keyword evidence="4 7" id="KW-0378">Hydrolase</keyword>
<dbReference type="PRINTS" id="PR01959">
    <property type="entry name" value="SBIMPHPHTASE"/>
</dbReference>
<dbReference type="RefSeq" id="WP_238317923.1">
    <property type="nucleotide sequence ID" value="NZ_BQKV01000106.1"/>
</dbReference>
<accession>A0AA37J3G3</accession>
<evidence type="ECO:0000313" key="9">
    <source>
        <dbReference type="Proteomes" id="UP001055185"/>
    </source>
</evidence>
<dbReference type="GO" id="GO:0006020">
    <property type="term" value="P:inositol metabolic process"/>
    <property type="evidence" value="ECO:0007669"/>
    <property type="project" value="TreeGrafter"/>
</dbReference>
<dbReference type="Pfam" id="PF00459">
    <property type="entry name" value="Inositol_P"/>
    <property type="match status" value="1"/>
</dbReference>
<sequence length="260" mass="27336">MSGLTPALAGQVIAAVQRAGQLLADPAAVQRIAAKSATDFVTNVDCAVQNALREQLAQLAPEIQFLGEEGERPSIDPARPFWILDPVDGTTNLIHHFGHSAVSLALAEGGQVTFGVVYNPYTRECFTARRGGGAYCSGRPIRVSGASRLADSLLSAGTVPGQRQLADRAFAQMRAMYDACQDIRRCGCASLDLCWVACGRLDGFVELALQPWDYAAGLLIVEEAGGRVTGPEGGPLPLTQGGGVLATNGALHPLLLELLQ</sequence>
<dbReference type="GO" id="GO:0046872">
    <property type="term" value="F:metal ion binding"/>
    <property type="evidence" value="ECO:0007669"/>
    <property type="project" value="UniProtKB-KW"/>
</dbReference>
<dbReference type="Gene3D" id="3.30.540.10">
    <property type="entry name" value="Fructose-1,6-Bisphosphatase, subunit A, domain 1"/>
    <property type="match status" value="1"/>
</dbReference>
<dbReference type="AlphaFoldDB" id="A0AA37J3G3"/>
<reference evidence="8" key="1">
    <citation type="journal article" date="2022" name="Int. J. Syst. Evol. Microbiol.">
        <title>Genome-based, phenotypic and chemotaxonomic classification of Faecalibacterium strains: proposal of three novel species Faecalibacterium duncaniae sp. nov., Faecalibacterium hattorii sp. nov. and Faecalibacterium gallinarum sp. nov. .</title>
        <authorList>
            <person name="Sakamoto M."/>
            <person name="Sakurai N."/>
            <person name="Tanno H."/>
            <person name="Iino T."/>
            <person name="Ohkuma M."/>
            <person name="Endo A."/>
        </authorList>
    </citation>
    <scope>NUCLEOTIDE SEQUENCE</scope>
    <source>
        <strain evidence="8">JCM 17207</strain>
    </source>
</reference>
<evidence type="ECO:0000256" key="3">
    <source>
        <dbReference type="ARBA" id="ARBA00022723"/>
    </source>
</evidence>
<dbReference type="CDD" id="cd01639">
    <property type="entry name" value="IMPase"/>
    <property type="match status" value="1"/>
</dbReference>
<dbReference type="InterPro" id="IPR020550">
    <property type="entry name" value="Inositol_monophosphatase_CS"/>
</dbReference>
<dbReference type="GO" id="GO:0046854">
    <property type="term" value="P:phosphatidylinositol phosphate biosynthetic process"/>
    <property type="evidence" value="ECO:0007669"/>
    <property type="project" value="InterPro"/>
</dbReference>
<comment type="cofactor">
    <cofactor evidence="2 6 7">
        <name>Mg(2+)</name>
        <dbReference type="ChEBI" id="CHEBI:18420"/>
    </cofactor>
</comment>
<feature type="binding site" evidence="6">
    <location>
        <position position="85"/>
    </location>
    <ligand>
        <name>Mg(2+)</name>
        <dbReference type="ChEBI" id="CHEBI:18420"/>
        <label>1</label>
        <note>catalytic</note>
    </ligand>
</feature>
<name>A0AA37J3G3_9FIRM</name>
<feature type="binding site" evidence="6">
    <location>
        <position position="88"/>
    </location>
    <ligand>
        <name>Mg(2+)</name>
        <dbReference type="ChEBI" id="CHEBI:18420"/>
        <label>1</label>
        <note>catalytic</note>
    </ligand>
</feature>
<organism evidence="8 9">
    <name type="scientific">Faecalibacterium gallinarum</name>
    <dbReference type="NCBI Taxonomy" id="2903556"/>
    <lineage>
        <taxon>Bacteria</taxon>
        <taxon>Bacillati</taxon>
        <taxon>Bacillota</taxon>
        <taxon>Clostridia</taxon>
        <taxon>Eubacteriales</taxon>
        <taxon>Oscillospiraceae</taxon>
        <taxon>Faecalibacterium</taxon>
    </lineage>
</organism>
<dbReference type="EC" id="3.1.3.25" evidence="7"/>
<dbReference type="PANTHER" id="PTHR20854:SF4">
    <property type="entry name" value="INOSITOL-1-MONOPHOSPHATASE-RELATED"/>
    <property type="match status" value="1"/>
</dbReference>
<protein>
    <recommendedName>
        <fullName evidence="7">Inositol-1-monophosphatase</fullName>
        <ecNumber evidence="7">3.1.3.25</ecNumber>
    </recommendedName>
</protein>
<dbReference type="PANTHER" id="PTHR20854">
    <property type="entry name" value="INOSITOL MONOPHOSPHATASE"/>
    <property type="match status" value="1"/>
</dbReference>
<evidence type="ECO:0000256" key="6">
    <source>
        <dbReference type="PIRSR" id="PIRSR600760-2"/>
    </source>
</evidence>
<dbReference type="GO" id="GO:0007165">
    <property type="term" value="P:signal transduction"/>
    <property type="evidence" value="ECO:0007669"/>
    <property type="project" value="TreeGrafter"/>
</dbReference>
<keyword evidence="5 6" id="KW-0460">Magnesium</keyword>
<dbReference type="EMBL" id="BQKV01000106">
    <property type="protein sequence ID" value="GJN65712.1"/>
    <property type="molecule type" value="Genomic_DNA"/>
</dbReference>
<dbReference type="Proteomes" id="UP001055185">
    <property type="component" value="Unassembled WGS sequence"/>
</dbReference>
<gene>
    <name evidence="8" type="ORF">JCM17207_23370</name>
</gene>
<comment type="similarity">
    <text evidence="7">Belongs to the inositol monophosphatase superfamily.</text>
</comment>
<feature type="binding site" evidence="6">
    <location>
        <position position="213"/>
    </location>
    <ligand>
        <name>Mg(2+)</name>
        <dbReference type="ChEBI" id="CHEBI:18420"/>
        <label>1</label>
        <note>catalytic</note>
    </ligand>
</feature>
<evidence type="ECO:0000256" key="1">
    <source>
        <dbReference type="ARBA" id="ARBA00001033"/>
    </source>
</evidence>
<evidence type="ECO:0000313" key="8">
    <source>
        <dbReference type="EMBL" id="GJN65712.1"/>
    </source>
</evidence>
<evidence type="ECO:0000256" key="5">
    <source>
        <dbReference type="ARBA" id="ARBA00022842"/>
    </source>
</evidence>
<dbReference type="InterPro" id="IPR033942">
    <property type="entry name" value="IMPase"/>
</dbReference>
<dbReference type="InterPro" id="IPR022337">
    <property type="entry name" value="Inositol_monophosphatase_SuhB"/>
</dbReference>
<dbReference type="PRINTS" id="PR00377">
    <property type="entry name" value="IMPHPHTASES"/>
</dbReference>
<dbReference type="InterPro" id="IPR000760">
    <property type="entry name" value="Inositol_monophosphatase-like"/>
</dbReference>
<comment type="catalytic activity">
    <reaction evidence="1 7">
        <text>a myo-inositol phosphate + H2O = myo-inositol + phosphate</text>
        <dbReference type="Rhea" id="RHEA:24056"/>
        <dbReference type="ChEBI" id="CHEBI:15377"/>
        <dbReference type="ChEBI" id="CHEBI:17268"/>
        <dbReference type="ChEBI" id="CHEBI:43474"/>
        <dbReference type="ChEBI" id="CHEBI:84139"/>
        <dbReference type="EC" id="3.1.3.25"/>
    </reaction>
</comment>
<evidence type="ECO:0000256" key="4">
    <source>
        <dbReference type="ARBA" id="ARBA00022801"/>
    </source>
</evidence>
<proteinExistence type="inferred from homology"/>
<feature type="binding site" evidence="6">
    <location>
        <position position="68"/>
    </location>
    <ligand>
        <name>Mg(2+)</name>
        <dbReference type="ChEBI" id="CHEBI:18420"/>
        <label>1</label>
        <note>catalytic</note>
    </ligand>
</feature>
<dbReference type="GO" id="GO:0008934">
    <property type="term" value="F:inositol monophosphate 1-phosphatase activity"/>
    <property type="evidence" value="ECO:0007669"/>
    <property type="project" value="InterPro"/>
</dbReference>
<evidence type="ECO:0000256" key="2">
    <source>
        <dbReference type="ARBA" id="ARBA00001946"/>
    </source>
</evidence>
<keyword evidence="9" id="KW-1185">Reference proteome</keyword>
<keyword evidence="3 6" id="KW-0479">Metal-binding</keyword>
<comment type="caution">
    <text evidence="8">The sequence shown here is derived from an EMBL/GenBank/DDBJ whole genome shotgun (WGS) entry which is preliminary data.</text>
</comment>
<dbReference type="Gene3D" id="3.40.190.80">
    <property type="match status" value="1"/>
</dbReference>
<dbReference type="SUPFAM" id="SSF56655">
    <property type="entry name" value="Carbohydrate phosphatase"/>
    <property type="match status" value="1"/>
</dbReference>
<dbReference type="PROSITE" id="PS00630">
    <property type="entry name" value="IMP_2"/>
    <property type="match status" value="1"/>
</dbReference>